<keyword evidence="3" id="KW-1185">Reference proteome</keyword>
<feature type="compositionally biased region" description="Basic and acidic residues" evidence="1">
    <location>
        <begin position="314"/>
        <end position="333"/>
    </location>
</feature>
<dbReference type="EMBL" id="JARJCN010000037">
    <property type="protein sequence ID" value="KAJ7084637.1"/>
    <property type="molecule type" value="Genomic_DNA"/>
</dbReference>
<sequence>MYERDMWIKNGGDGLTRMCGGLGGGRKVSTITTTAALSGGGCCLSVVDATVTDVDACTRESEQIRTQIRKRSKIEVFLRINITIAHDASICGLCPYVVPIRTKGQGEVIEVAGSARMPAATSSMAICFTEGASSHQTKRNQDTGQKRMRSLFWIQDKLRILFCSGVKTKHTKLNNIRGANTIHCYNSVHIGRPSKSSAKLNNDLCATPIMQQRVLHSLGWSMLGQVHRGIAEHQRRKASRIHVHIVLLGTREPEGGMPGKIQEARNRRETIYRRLKRFVSIDCGGQAYQENKELAIVDARGNGTVKTTITNDRSGCKRAGDVRRSARTSRDRSGSVGVGTRDSGPASRVSGRRANLTARYKYPNSSGVTLALVRATAACAAGGSVLAIVAMQAGRSQRCSLTRRSWRRLPLDYEPSSAPKPGDRSCARDFKLPEFGYSRQRKCKCPAQQVANCCGDGDGLPESEFEFRSYTVQIMPELQSRAESHRKGGCGQSDLQVPDTDVEFECIVNGEAIVGGTLEDMVLVVLWLMIPPRVPKQVLGEIIAENEPGS</sequence>
<gene>
    <name evidence="2" type="ORF">B0H15DRAFT_989360</name>
</gene>
<accession>A0AAD6U4N7</accession>
<proteinExistence type="predicted"/>
<evidence type="ECO:0000313" key="2">
    <source>
        <dbReference type="EMBL" id="KAJ7084637.1"/>
    </source>
</evidence>
<comment type="caution">
    <text evidence="2">The sequence shown here is derived from an EMBL/GenBank/DDBJ whole genome shotgun (WGS) entry which is preliminary data.</text>
</comment>
<organism evidence="2 3">
    <name type="scientific">Mycena belliarum</name>
    <dbReference type="NCBI Taxonomy" id="1033014"/>
    <lineage>
        <taxon>Eukaryota</taxon>
        <taxon>Fungi</taxon>
        <taxon>Dikarya</taxon>
        <taxon>Basidiomycota</taxon>
        <taxon>Agaricomycotina</taxon>
        <taxon>Agaricomycetes</taxon>
        <taxon>Agaricomycetidae</taxon>
        <taxon>Agaricales</taxon>
        <taxon>Marasmiineae</taxon>
        <taxon>Mycenaceae</taxon>
        <taxon>Mycena</taxon>
    </lineage>
</organism>
<dbReference type="AlphaFoldDB" id="A0AAD6U4N7"/>
<reference evidence="2" key="1">
    <citation type="submission" date="2023-03" db="EMBL/GenBank/DDBJ databases">
        <title>Massive genome expansion in bonnet fungi (Mycena s.s.) driven by repeated elements and novel gene families across ecological guilds.</title>
        <authorList>
            <consortium name="Lawrence Berkeley National Laboratory"/>
            <person name="Harder C.B."/>
            <person name="Miyauchi S."/>
            <person name="Viragh M."/>
            <person name="Kuo A."/>
            <person name="Thoen E."/>
            <person name="Andreopoulos B."/>
            <person name="Lu D."/>
            <person name="Skrede I."/>
            <person name="Drula E."/>
            <person name="Henrissat B."/>
            <person name="Morin E."/>
            <person name="Kohler A."/>
            <person name="Barry K."/>
            <person name="LaButti K."/>
            <person name="Morin E."/>
            <person name="Salamov A."/>
            <person name="Lipzen A."/>
            <person name="Mereny Z."/>
            <person name="Hegedus B."/>
            <person name="Baldrian P."/>
            <person name="Stursova M."/>
            <person name="Weitz H."/>
            <person name="Taylor A."/>
            <person name="Grigoriev I.V."/>
            <person name="Nagy L.G."/>
            <person name="Martin F."/>
            <person name="Kauserud H."/>
        </authorList>
    </citation>
    <scope>NUCLEOTIDE SEQUENCE</scope>
    <source>
        <strain evidence="2">CBHHK173m</strain>
    </source>
</reference>
<protein>
    <submittedName>
        <fullName evidence="2">Uncharacterized protein</fullName>
    </submittedName>
</protein>
<evidence type="ECO:0000313" key="3">
    <source>
        <dbReference type="Proteomes" id="UP001222325"/>
    </source>
</evidence>
<evidence type="ECO:0000256" key="1">
    <source>
        <dbReference type="SAM" id="MobiDB-lite"/>
    </source>
</evidence>
<dbReference type="Proteomes" id="UP001222325">
    <property type="component" value="Unassembled WGS sequence"/>
</dbReference>
<name>A0AAD6U4N7_9AGAR</name>
<feature type="region of interest" description="Disordered" evidence="1">
    <location>
        <begin position="308"/>
        <end position="352"/>
    </location>
</feature>